<dbReference type="InterPro" id="IPR046193">
    <property type="entry name" value="DUF6221"/>
</dbReference>
<organism evidence="1 2">
    <name type="scientific">Amycolatopsis echigonensis</name>
    <dbReference type="NCBI Taxonomy" id="2576905"/>
    <lineage>
        <taxon>Bacteria</taxon>
        <taxon>Bacillati</taxon>
        <taxon>Actinomycetota</taxon>
        <taxon>Actinomycetes</taxon>
        <taxon>Pseudonocardiales</taxon>
        <taxon>Pseudonocardiaceae</taxon>
        <taxon>Amycolatopsis</taxon>
    </lineage>
</organism>
<dbReference type="Proteomes" id="UP000550260">
    <property type="component" value="Unassembled WGS sequence"/>
</dbReference>
<dbReference type="AlphaFoldDB" id="A0A8E1W9D0"/>
<proteinExistence type="predicted"/>
<evidence type="ECO:0000313" key="2">
    <source>
        <dbReference type="Proteomes" id="UP000550260"/>
    </source>
</evidence>
<comment type="caution">
    <text evidence="1">The sequence shown here is derived from an EMBL/GenBank/DDBJ whole genome shotgun (WGS) entry which is preliminary data.</text>
</comment>
<accession>A0A8E1W9D0</accession>
<dbReference type="Pfam" id="PF19730">
    <property type="entry name" value="DUF6221"/>
    <property type="match status" value="1"/>
</dbReference>
<evidence type="ECO:0000313" key="1">
    <source>
        <dbReference type="EMBL" id="MBB2506022.1"/>
    </source>
</evidence>
<name>A0A8E1W9D0_9PSEU</name>
<reference evidence="1 2" key="1">
    <citation type="submission" date="2020-08" db="EMBL/GenBank/DDBJ databases">
        <title>Amycolatopsis echigonensis JCM 21831.</title>
        <authorList>
            <person name="Tedsree N."/>
            <person name="Kuncharoen N."/>
            <person name="Likhitwitayawuid K."/>
            <person name="Tanasupawat S."/>
        </authorList>
    </citation>
    <scope>NUCLEOTIDE SEQUENCE [LARGE SCALE GENOMIC DNA]</scope>
    <source>
        <strain evidence="1 2">JCM 21831</strain>
    </source>
</reference>
<protein>
    <submittedName>
        <fullName evidence="1">Uncharacterized protein</fullName>
    </submittedName>
</protein>
<sequence length="153" mass="17476">MDDLIAFLRARLNEEDSAAMLAEGYGLHGPWQPGQRMWIDGEAKYYHSVLSWSQHGAAHVILIHGDNGTVAAHIARFGPDRVRREVCAKRQIIDEHGPETRDVGGWQRGTETICRTCRYDDGLDTYPYGRCPTIRLLALAYADHPDYRQEWRP</sequence>
<dbReference type="RefSeq" id="WP_183127593.1">
    <property type="nucleotide sequence ID" value="NZ_JACJHR010000135.1"/>
</dbReference>
<dbReference type="EMBL" id="JACJHR010000135">
    <property type="protein sequence ID" value="MBB2506022.1"/>
    <property type="molecule type" value="Genomic_DNA"/>
</dbReference>
<gene>
    <name evidence="1" type="ORF">H5411_43790</name>
</gene>